<reference evidence="1 2" key="1">
    <citation type="journal article" date="2007" name="Int. J. Syst. Evol. Microbiol.">
        <title>Oceanobacillus profundus sp. nov., isolated from a deep-sea sediment core.</title>
        <authorList>
            <person name="Kim Y.G."/>
            <person name="Choi D.H."/>
            <person name="Hyun S."/>
            <person name="Cho B.C."/>
        </authorList>
    </citation>
    <scope>NUCLEOTIDE SEQUENCE [LARGE SCALE GENOMIC DNA]</scope>
    <source>
        <strain evidence="1 2">DSM 18246</strain>
    </source>
</reference>
<comment type="caution">
    <text evidence="1">The sequence shown here is derived from an EMBL/GenBank/DDBJ whole genome shotgun (WGS) entry which is preliminary data.</text>
</comment>
<gene>
    <name evidence="1" type="ORF">D1B32_12865</name>
</gene>
<accession>A0A417YFY8</accession>
<dbReference type="AlphaFoldDB" id="A0A417YFY8"/>
<dbReference type="EMBL" id="QWEH01000008">
    <property type="protein sequence ID" value="RHW31607.1"/>
    <property type="molecule type" value="Genomic_DNA"/>
</dbReference>
<organism evidence="1 2">
    <name type="scientific">Oceanobacillus profundus</name>
    <dbReference type="NCBI Taxonomy" id="372463"/>
    <lineage>
        <taxon>Bacteria</taxon>
        <taxon>Bacillati</taxon>
        <taxon>Bacillota</taxon>
        <taxon>Bacilli</taxon>
        <taxon>Bacillales</taxon>
        <taxon>Bacillaceae</taxon>
        <taxon>Oceanobacillus</taxon>
    </lineage>
</organism>
<sequence>MLNPPSVLRRAIYHALPQRLRIKNVKKKDKTARKFLTLYKGLWLSLVVLTFSGEERKPSLNEFHFMEKHFSIWRKYKYENNYFTSSKT</sequence>
<evidence type="ECO:0000313" key="1">
    <source>
        <dbReference type="EMBL" id="RHW31607.1"/>
    </source>
</evidence>
<name>A0A417YFY8_9BACI</name>
<protein>
    <submittedName>
        <fullName evidence="1">Uncharacterized protein</fullName>
    </submittedName>
</protein>
<evidence type="ECO:0000313" key="2">
    <source>
        <dbReference type="Proteomes" id="UP000285456"/>
    </source>
</evidence>
<keyword evidence="2" id="KW-1185">Reference proteome</keyword>
<proteinExistence type="predicted"/>
<dbReference type="Proteomes" id="UP000285456">
    <property type="component" value="Unassembled WGS sequence"/>
</dbReference>